<comment type="caution">
    <text evidence="2">The sequence shown here is derived from an EMBL/GenBank/DDBJ whole genome shotgun (WGS) entry which is preliminary data.</text>
</comment>
<accession>A0A399RRJ0</accession>
<name>A0A399RRJ0_9PROT</name>
<dbReference type="PROSITE" id="PS51257">
    <property type="entry name" value="PROKAR_LIPOPROTEIN"/>
    <property type="match status" value="1"/>
</dbReference>
<organism evidence="2 3">
    <name type="scientific">Henriciella mobilis</name>
    <dbReference type="NCBI Taxonomy" id="2305467"/>
    <lineage>
        <taxon>Bacteria</taxon>
        <taxon>Pseudomonadati</taxon>
        <taxon>Pseudomonadota</taxon>
        <taxon>Alphaproteobacteria</taxon>
        <taxon>Hyphomonadales</taxon>
        <taxon>Hyphomonadaceae</taxon>
        <taxon>Henriciella</taxon>
    </lineage>
</organism>
<reference evidence="2 3" key="1">
    <citation type="submission" date="2018-08" db="EMBL/GenBank/DDBJ databases">
        <title>Henriciella mobilis sp. nov., isolated from seawater.</title>
        <authorList>
            <person name="Cheng H."/>
            <person name="Wu Y.-H."/>
            <person name="Xu X.-W."/>
            <person name="Guo L.-L."/>
        </authorList>
    </citation>
    <scope>NUCLEOTIDE SEQUENCE [LARGE SCALE GENOMIC DNA]</scope>
    <source>
        <strain evidence="2 3">JN25</strain>
    </source>
</reference>
<proteinExistence type="predicted"/>
<keyword evidence="3" id="KW-1185">Reference proteome</keyword>
<sequence>MYPLRAAALTLAMAAWLGACGPSGDITGYETGDTVMETCAEADLAFAPDSAMLTEEAEQALFSVVDRIGTDCDGASLEIIAFAQQAGDQTAYARTSTVEHAIVSNYDIYDSRIAKETREAPNLALADHVRVLVRVEVPVVDE</sequence>
<dbReference type="RefSeq" id="WP_119374598.1">
    <property type="nucleotide sequence ID" value="NZ_QWFX01000005.1"/>
</dbReference>
<gene>
    <name evidence="2" type="ORF">D1223_01285</name>
</gene>
<dbReference type="OrthoDB" id="9861273at2"/>
<evidence type="ECO:0000313" key="2">
    <source>
        <dbReference type="EMBL" id="RIJ32517.1"/>
    </source>
</evidence>
<feature type="signal peptide" evidence="1">
    <location>
        <begin position="1"/>
        <end position="19"/>
    </location>
</feature>
<feature type="chain" id="PRO_5017287098" evidence="1">
    <location>
        <begin position="20"/>
        <end position="142"/>
    </location>
</feature>
<evidence type="ECO:0000313" key="3">
    <source>
        <dbReference type="Proteomes" id="UP000266385"/>
    </source>
</evidence>
<dbReference type="Proteomes" id="UP000266385">
    <property type="component" value="Unassembled WGS sequence"/>
</dbReference>
<evidence type="ECO:0000256" key="1">
    <source>
        <dbReference type="SAM" id="SignalP"/>
    </source>
</evidence>
<dbReference type="AlphaFoldDB" id="A0A399RRJ0"/>
<protein>
    <submittedName>
        <fullName evidence="2">Uncharacterized protein</fullName>
    </submittedName>
</protein>
<dbReference type="EMBL" id="QWFX01000005">
    <property type="protein sequence ID" value="RIJ32517.1"/>
    <property type="molecule type" value="Genomic_DNA"/>
</dbReference>
<keyword evidence="1" id="KW-0732">Signal</keyword>